<protein>
    <submittedName>
        <fullName evidence="1">Uncharacterized protein</fullName>
    </submittedName>
</protein>
<dbReference type="Gene3D" id="3.30.230.10">
    <property type="match status" value="1"/>
</dbReference>
<dbReference type="InterPro" id="IPR014721">
    <property type="entry name" value="Ribsml_uS5_D2-typ_fold_subgr"/>
</dbReference>
<dbReference type="RefSeq" id="WP_151913037.1">
    <property type="nucleotide sequence ID" value="NZ_JADMOF010000002.1"/>
</dbReference>
<evidence type="ECO:0000313" key="1">
    <source>
        <dbReference type="EMBL" id="KAB6030099.1"/>
    </source>
</evidence>
<dbReference type="InterPro" id="IPR020568">
    <property type="entry name" value="Ribosomal_Su5_D2-typ_SF"/>
</dbReference>
<name>A0A6I0VB31_BIFAD</name>
<gene>
    <name evidence="1" type="ORF">GA542_04305</name>
</gene>
<comment type="caution">
    <text evidence="1">The sequence shown here is derived from an EMBL/GenBank/DDBJ whole genome shotgun (WGS) entry which is preliminary data.</text>
</comment>
<dbReference type="Pfam" id="PF13541">
    <property type="entry name" value="ChlI"/>
    <property type="match status" value="1"/>
</dbReference>
<proteinExistence type="predicted"/>
<dbReference type="EMBL" id="WDFR01000002">
    <property type="protein sequence ID" value="KAB6030099.1"/>
    <property type="molecule type" value="Genomic_DNA"/>
</dbReference>
<dbReference type="Proteomes" id="UP000470926">
    <property type="component" value="Unassembled WGS sequence"/>
</dbReference>
<evidence type="ECO:0000313" key="2">
    <source>
        <dbReference type="Proteomes" id="UP000470926"/>
    </source>
</evidence>
<reference evidence="1 2" key="1">
    <citation type="journal article" date="2019" name="Nat. Med.">
        <title>A library of human gut bacterial isolates paired with longitudinal multiomics data enables mechanistic microbiome research.</title>
        <authorList>
            <person name="Poyet M."/>
            <person name="Groussin M."/>
            <person name="Gibbons S.M."/>
            <person name="Avila-Pacheco J."/>
            <person name="Jiang X."/>
            <person name="Kearney S.M."/>
            <person name="Perrotta A.R."/>
            <person name="Berdy B."/>
            <person name="Zhao S."/>
            <person name="Lieberman T.D."/>
            <person name="Swanson P.K."/>
            <person name="Smith M."/>
            <person name="Roesemann S."/>
            <person name="Alexander J.E."/>
            <person name="Rich S.A."/>
            <person name="Livny J."/>
            <person name="Vlamakis H."/>
            <person name="Clish C."/>
            <person name="Bullock K."/>
            <person name="Deik A."/>
            <person name="Scott J."/>
            <person name="Pierce K.A."/>
            <person name="Xavier R.J."/>
            <person name="Alm E.J."/>
        </authorList>
    </citation>
    <scope>NUCLEOTIDE SEQUENCE [LARGE SCALE GENOMIC DNA]</scope>
    <source>
        <strain evidence="1 2">BIOML-A26</strain>
    </source>
</reference>
<dbReference type="SUPFAM" id="SSF54211">
    <property type="entry name" value="Ribosomal protein S5 domain 2-like"/>
    <property type="match status" value="1"/>
</dbReference>
<organism evidence="1 2">
    <name type="scientific">Bifidobacterium adolescentis</name>
    <dbReference type="NCBI Taxonomy" id="1680"/>
    <lineage>
        <taxon>Bacteria</taxon>
        <taxon>Bacillati</taxon>
        <taxon>Actinomycetota</taxon>
        <taxon>Actinomycetes</taxon>
        <taxon>Bifidobacteriales</taxon>
        <taxon>Bifidobacteriaceae</taxon>
        <taxon>Bifidobacterium</taxon>
    </lineage>
</organism>
<dbReference type="AlphaFoldDB" id="A0A6I0VB31"/>
<accession>A0A6I0VB31</accession>
<sequence length="169" mass="18056">MKHSTTLSMGTTVAGNPYLIQAAEYITPGLPYFAAIGIDDEDRHIRERVQTACETVGYAWPECRTTLLLLPTNQPKRPGLCALATAVCIMATAGTIGIPDLENTVILGDVEADGTIPPIGEDVDLTALIEHAREQGIQRVILPAADLAQAGRPDGVEIIGVENLNDLKR</sequence>